<feature type="domain" description="TauD/TfdA-like" evidence="5">
    <location>
        <begin position="23"/>
        <end position="307"/>
    </location>
</feature>
<evidence type="ECO:0000256" key="4">
    <source>
        <dbReference type="ARBA" id="ARBA00023194"/>
    </source>
</evidence>
<dbReference type="Proteomes" id="UP001589608">
    <property type="component" value="Unassembled WGS sequence"/>
</dbReference>
<dbReference type="InterPro" id="IPR050411">
    <property type="entry name" value="AlphaKG_dependent_hydroxylases"/>
</dbReference>
<evidence type="ECO:0000256" key="3">
    <source>
        <dbReference type="ARBA" id="ARBA00023004"/>
    </source>
</evidence>
<protein>
    <submittedName>
        <fullName evidence="6">TauD/TfdA family dioxygenase</fullName>
        <ecNumber evidence="6">1.14.11.-</ecNumber>
    </submittedName>
</protein>
<evidence type="ECO:0000313" key="6">
    <source>
        <dbReference type="EMBL" id="MFB9449416.1"/>
    </source>
</evidence>
<dbReference type="PANTHER" id="PTHR10696">
    <property type="entry name" value="GAMMA-BUTYROBETAINE HYDROXYLASE-RELATED"/>
    <property type="match status" value="1"/>
</dbReference>
<proteinExistence type="predicted"/>
<dbReference type="InterPro" id="IPR003819">
    <property type="entry name" value="TauD/TfdA-like"/>
</dbReference>
<reference evidence="6 7" key="1">
    <citation type="submission" date="2024-09" db="EMBL/GenBank/DDBJ databases">
        <authorList>
            <person name="Sun Q."/>
            <person name="Mori K."/>
        </authorList>
    </citation>
    <scope>NUCLEOTIDE SEQUENCE [LARGE SCALE GENOMIC DNA]</scope>
    <source>
        <strain evidence="6 7">JCM 3307</strain>
    </source>
</reference>
<comment type="cofactor">
    <cofactor evidence="1">
        <name>Fe(2+)</name>
        <dbReference type="ChEBI" id="CHEBI:29033"/>
    </cofactor>
</comment>
<keyword evidence="3" id="KW-0408">Iron</keyword>
<accession>A0ABV5MKP4</accession>
<sequence>MTTVLDVELVAGRPAVVTADAAAEPAAWLAEHRAAVDAVVDRHGAALVRGLRITDPLGAEAAIRALSTELMTEREAFAPRERYAPGVYSSTSWPPDQPMCMHHELTYAAQYPARQLFCCLAAPERGGATALADGAAVLRDLPAELVDRFDRHGWRLLRAHNDILSMPWPVAFGTEDRAAVEAYLRDGDVEWRWDADGGLRTSRLRPAVTTHPISGERVWFNQVAFLNEWTMDPAVREYLMLEFGRDGLPFNTLCGDGEPLDRETVDLINEVYTAHTVRTPWRAGDVLVVDNIRMAHSREAFEGPRQIVVGLDRPTRQSKLSDR</sequence>
<evidence type="ECO:0000256" key="2">
    <source>
        <dbReference type="ARBA" id="ARBA00023002"/>
    </source>
</evidence>
<dbReference type="GO" id="GO:0051213">
    <property type="term" value="F:dioxygenase activity"/>
    <property type="evidence" value="ECO:0007669"/>
    <property type="project" value="UniProtKB-KW"/>
</dbReference>
<dbReference type="SUPFAM" id="SSF51197">
    <property type="entry name" value="Clavaminate synthase-like"/>
    <property type="match status" value="1"/>
</dbReference>
<dbReference type="Pfam" id="PF02668">
    <property type="entry name" value="TauD"/>
    <property type="match status" value="1"/>
</dbReference>
<keyword evidence="7" id="KW-1185">Reference proteome</keyword>
<dbReference type="EMBL" id="JBHMCA010000067">
    <property type="protein sequence ID" value="MFB9449416.1"/>
    <property type="molecule type" value="Genomic_DNA"/>
</dbReference>
<evidence type="ECO:0000256" key="1">
    <source>
        <dbReference type="ARBA" id="ARBA00001954"/>
    </source>
</evidence>
<comment type="caution">
    <text evidence="6">The sequence shown here is derived from an EMBL/GenBank/DDBJ whole genome shotgun (WGS) entry which is preliminary data.</text>
</comment>
<dbReference type="RefSeq" id="WP_223094336.1">
    <property type="nucleotide sequence ID" value="NZ_CP061913.1"/>
</dbReference>
<dbReference type="InterPro" id="IPR042098">
    <property type="entry name" value="TauD-like_sf"/>
</dbReference>
<keyword evidence="4" id="KW-0045">Antibiotic biosynthesis</keyword>
<evidence type="ECO:0000313" key="7">
    <source>
        <dbReference type="Proteomes" id="UP001589608"/>
    </source>
</evidence>
<name>A0ABV5MKP4_9ACTN</name>
<dbReference type="EC" id="1.14.11.-" evidence="6"/>
<keyword evidence="2 6" id="KW-0560">Oxidoreductase</keyword>
<keyword evidence="6" id="KW-0223">Dioxygenase</keyword>
<evidence type="ECO:0000259" key="5">
    <source>
        <dbReference type="Pfam" id="PF02668"/>
    </source>
</evidence>
<gene>
    <name evidence="6" type="ORF">ACFFTR_40600</name>
</gene>
<dbReference type="PANTHER" id="PTHR10696:SF56">
    <property type="entry name" value="TAUD_TFDA-LIKE DOMAIN-CONTAINING PROTEIN"/>
    <property type="match status" value="1"/>
</dbReference>
<dbReference type="Gene3D" id="3.60.130.10">
    <property type="entry name" value="Clavaminate synthase-like"/>
    <property type="match status" value="1"/>
</dbReference>
<organism evidence="6 7">
    <name type="scientific">Dactylosporangium vinaceum</name>
    <dbReference type="NCBI Taxonomy" id="53362"/>
    <lineage>
        <taxon>Bacteria</taxon>
        <taxon>Bacillati</taxon>
        <taxon>Actinomycetota</taxon>
        <taxon>Actinomycetes</taxon>
        <taxon>Micromonosporales</taxon>
        <taxon>Micromonosporaceae</taxon>
        <taxon>Dactylosporangium</taxon>
    </lineage>
</organism>